<dbReference type="GO" id="GO:0000145">
    <property type="term" value="C:exocyst"/>
    <property type="evidence" value="ECO:0007669"/>
    <property type="project" value="InterPro"/>
</dbReference>
<dbReference type="Gene3D" id="1.20.1280.170">
    <property type="entry name" value="Exocyst complex component Exo70"/>
    <property type="match status" value="1"/>
</dbReference>
<dbReference type="GO" id="GO:0015031">
    <property type="term" value="P:protein transport"/>
    <property type="evidence" value="ECO:0007669"/>
    <property type="project" value="UniProtKB-KW"/>
</dbReference>
<keyword evidence="6" id="KW-1185">Reference proteome</keyword>
<comment type="similarity">
    <text evidence="1 3">Belongs to the EXO70 family.</text>
</comment>
<accession>A0A7I8IGU0</accession>
<dbReference type="InterPro" id="IPR046364">
    <property type="entry name" value="Exo70_C"/>
</dbReference>
<dbReference type="SUPFAM" id="SSF74788">
    <property type="entry name" value="Cullin repeat-like"/>
    <property type="match status" value="1"/>
</dbReference>
<keyword evidence="3" id="KW-0653">Protein transport</keyword>
<organism evidence="5">
    <name type="scientific">Spirodela intermedia</name>
    <name type="common">Intermediate duckweed</name>
    <dbReference type="NCBI Taxonomy" id="51605"/>
    <lineage>
        <taxon>Eukaryota</taxon>
        <taxon>Viridiplantae</taxon>
        <taxon>Streptophyta</taxon>
        <taxon>Embryophyta</taxon>
        <taxon>Tracheophyta</taxon>
        <taxon>Spermatophyta</taxon>
        <taxon>Magnoliopsida</taxon>
        <taxon>Liliopsida</taxon>
        <taxon>Araceae</taxon>
        <taxon>Lemnoideae</taxon>
        <taxon>Spirodela</taxon>
    </lineage>
</organism>
<dbReference type="Pfam" id="PF03081">
    <property type="entry name" value="Exo70_C"/>
    <property type="match status" value="1"/>
</dbReference>
<evidence type="ECO:0000259" key="4">
    <source>
        <dbReference type="Pfam" id="PF03081"/>
    </source>
</evidence>
<gene>
    <name evidence="5" type="ORF">SI7747_03003384</name>
</gene>
<dbReference type="AlphaFoldDB" id="A0A7I8IGU0"/>
<evidence type="ECO:0000256" key="1">
    <source>
        <dbReference type="ARBA" id="ARBA00006756"/>
    </source>
</evidence>
<evidence type="ECO:0000313" key="5">
    <source>
        <dbReference type="EMBL" id="CAA2617215.1"/>
    </source>
</evidence>
<protein>
    <recommendedName>
        <fullName evidence="3">Exocyst subunit Exo70 family protein</fullName>
    </recommendedName>
</protein>
<dbReference type="EMBL" id="LR743590">
    <property type="protein sequence ID" value="CAA2617215.1"/>
    <property type="molecule type" value="Genomic_DNA"/>
</dbReference>
<proteinExistence type="inferred from homology"/>
<dbReference type="PANTHER" id="PTHR12542">
    <property type="entry name" value="EXOCYST COMPLEX PROTEIN EXO70"/>
    <property type="match status" value="1"/>
</dbReference>
<evidence type="ECO:0000313" key="6">
    <source>
        <dbReference type="Proteomes" id="UP001189122"/>
    </source>
</evidence>
<comment type="function">
    <text evidence="3">Component of the exocyst complex.</text>
</comment>
<evidence type="ECO:0000256" key="3">
    <source>
        <dbReference type="RuleBase" id="RU365026"/>
    </source>
</evidence>
<feature type="domain" description="Exocyst complex subunit Exo70 C-terminal" evidence="4">
    <location>
        <begin position="1"/>
        <end position="156"/>
    </location>
</feature>
<dbReference type="InterPro" id="IPR004140">
    <property type="entry name" value="Exo70"/>
</dbReference>
<dbReference type="EMBL" id="CACRZD030000003">
    <property type="protein sequence ID" value="CAA6656913.1"/>
    <property type="molecule type" value="Genomic_DNA"/>
</dbReference>
<keyword evidence="3" id="KW-0268">Exocytosis</keyword>
<dbReference type="Proteomes" id="UP001189122">
    <property type="component" value="Unassembled WGS sequence"/>
</dbReference>
<evidence type="ECO:0000256" key="2">
    <source>
        <dbReference type="ARBA" id="ARBA00022448"/>
    </source>
</evidence>
<keyword evidence="2 3" id="KW-0813">Transport</keyword>
<sequence>MDLLQENLDAKSRVYEAPGQNFVFLLNNGWYIIQKVKDSEIVRVRQWRNSYQKATWGKVIEVLQIAGLSGLSSSLVVRSLRDKLHMFNVYFEEIYRTQKGWVVVDEHLRADLRKSVMQAVLPAYQRFLERLMSLEAAKDLEKYVNYSVDGVEACIGELFQGTSGVSRKIVPFLYHLHILIL</sequence>
<reference evidence="5 6" key="1">
    <citation type="submission" date="2019-12" db="EMBL/GenBank/DDBJ databases">
        <authorList>
            <person name="Scholz U."/>
            <person name="Mascher M."/>
            <person name="Fiebig A."/>
        </authorList>
    </citation>
    <scope>NUCLEOTIDE SEQUENCE</scope>
</reference>
<name>A0A7I8IGU0_SPIIN</name>
<dbReference type="GO" id="GO:0006887">
    <property type="term" value="P:exocytosis"/>
    <property type="evidence" value="ECO:0007669"/>
    <property type="project" value="UniProtKB-KW"/>
</dbReference>
<dbReference type="GO" id="GO:0005546">
    <property type="term" value="F:phosphatidylinositol-4,5-bisphosphate binding"/>
    <property type="evidence" value="ECO:0007669"/>
    <property type="project" value="InterPro"/>
</dbReference>
<dbReference type="InterPro" id="IPR016159">
    <property type="entry name" value="Cullin_repeat-like_dom_sf"/>
</dbReference>
<dbReference type="PANTHER" id="PTHR12542:SF96">
    <property type="entry name" value="EXOCYST COMPLEX COMPONENT EXO70B1"/>
    <property type="match status" value="1"/>
</dbReference>